<evidence type="ECO:0000313" key="4">
    <source>
        <dbReference type="EMBL" id="PHT65210.1"/>
    </source>
</evidence>
<feature type="region of interest" description="Disordered" evidence="2">
    <location>
        <begin position="1"/>
        <end position="35"/>
    </location>
</feature>
<feature type="domain" description="EF-hand" evidence="3">
    <location>
        <begin position="212"/>
        <end position="247"/>
    </location>
</feature>
<dbReference type="InterPro" id="IPR018247">
    <property type="entry name" value="EF_Hand_1_Ca_BS"/>
</dbReference>
<feature type="compositionally biased region" description="Polar residues" evidence="2">
    <location>
        <begin position="1"/>
        <end position="28"/>
    </location>
</feature>
<reference evidence="4 5" key="2">
    <citation type="journal article" date="2017" name="Genome Biol.">
        <title>New reference genome sequences of hot pepper reveal the massive evolution of plant disease-resistance genes by retroduplication.</title>
        <authorList>
            <person name="Kim S."/>
            <person name="Park J."/>
            <person name="Yeom S.I."/>
            <person name="Kim Y.M."/>
            <person name="Seo E."/>
            <person name="Kim K.T."/>
            <person name="Kim M.S."/>
            <person name="Lee J.M."/>
            <person name="Cheong K."/>
            <person name="Shin H.S."/>
            <person name="Kim S.B."/>
            <person name="Han K."/>
            <person name="Lee J."/>
            <person name="Park M."/>
            <person name="Lee H.A."/>
            <person name="Lee H.Y."/>
            <person name="Lee Y."/>
            <person name="Oh S."/>
            <person name="Lee J.H."/>
            <person name="Choi E."/>
            <person name="Choi E."/>
            <person name="Lee S.E."/>
            <person name="Jeon J."/>
            <person name="Kim H."/>
            <person name="Choi G."/>
            <person name="Song H."/>
            <person name="Lee J."/>
            <person name="Lee S.C."/>
            <person name="Kwon J.K."/>
            <person name="Lee H.Y."/>
            <person name="Koo N."/>
            <person name="Hong Y."/>
            <person name="Kim R.W."/>
            <person name="Kang W.H."/>
            <person name="Huh J.H."/>
            <person name="Kang B.C."/>
            <person name="Yang T.J."/>
            <person name="Lee Y.H."/>
            <person name="Bennetzen J.L."/>
            <person name="Choi D."/>
        </authorList>
    </citation>
    <scope>NUCLEOTIDE SEQUENCE [LARGE SCALE GENOMIC DNA]</scope>
    <source>
        <strain evidence="5">cv. CM334</strain>
    </source>
</reference>
<organism evidence="4 5">
    <name type="scientific">Capsicum annuum</name>
    <name type="common">Capsicum pepper</name>
    <dbReference type="NCBI Taxonomy" id="4072"/>
    <lineage>
        <taxon>Eukaryota</taxon>
        <taxon>Viridiplantae</taxon>
        <taxon>Streptophyta</taxon>
        <taxon>Embryophyta</taxon>
        <taxon>Tracheophyta</taxon>
        <taxon>Spermatophyta</taxon>
        <taxon>Magnoliopsida</taxon>
        <taxon>eudicotyledons</taxon>
        <taxon>Gunneridae</taxon>
        <taxon>Pentapetalae</taxon>
        <taxon>asterids</taxon>
        <taxon>lamiids</taxon>
        <taxon>Solanales</taxon>
        <taxon>Solanaceae</taxon>
        <taxon>Solanoideae</taxon>
        <taxon>Capsiceae</taxon>
        <taxon>Capsicum</taxon>
    </lineage>
</organism>
<dbReference type="GO" id="GO:0005509">
    <property type="term" value="F:calcium ion binding"/>
    <property type="evidence" value="ECO:0007669"/>
    <property type="project" value="InterPro"/>
</dbReference>
<dbReference type="PANTHER" id="PTHR47592">
    <property type="entry name" value="PBF68 PROTEIN"/>
    <property type="match status" value="1"/>
</dbReference>
<sequence length="310" mass="36013">MTTDSQIHNSTTMAETSIAMTSQENASQPMEPAGKPRKFTSIDFERWQQKISFYLTTLCLQRITSEDAPEVPERTSDKECFIILEAWRHSDFLFRYYIMSGIQDDLYNVYSGTKTSKKLWWALEHKYKTEDARIKKFFITRFLDFKMIDRKSAVSQVQELQVIIHDLLAEAISSKNTLVEQIENFLSTHINCFVGLIMTDKFKVITESLSEEEITGLKDMFKAMDTDNSGSITFEELKAGLRKYGYTLKDIEIWELTDAAISATFQTYKFKDKTLVIEHVNREICEMEKAPETFHALNDLNYLEADKEAH</sequence>
<dbReference type="SMART" id="SM00054">
    <property type="entry name" value="EFh"/>
    <property type="match status" value="1"/>
</dbReference>
<dbReference type="Pfam" id="PF00036">
    <property type="entry name" value="EF-hand_1"/>
    <property type="match status" value="1"/>
</dbReference>
<gene>
    <name evidence="4" type="ORF">T459_29635</name>
</gene>
<dbReference type="Gramene" id="PHT65210">
    <property type="protein sequence ID" value="PHT65210"/>
    <property type="gene ID" value="T459_29635"/>
</dbReference>
<keyword evidence="5" id="KW-1185">Reference proteome</keyword>
<dbReference type="Proteomes" id="UP000222542">
    <property type="component" value="Unassembled WGS sequence"/>
</dbReference>
<dbReference type="EMBL" id="AYRZ02000012">
    <property type="protein sequence ID" value="PHT65210.1"/>
    <property type="molecule type" value="Genomic_DNA"/>
</dbReference>
<accession>A0A2G2Y648</accession>
<evidence type="ECO:0000256" key="1">
    <source>
        <dbReference type="ARBA" id="ARBA00022837"/>
    </source>
</evidence>
<evidence type="ECO:0000256" key="2">
    <source>
        <dbReference type="SAM" id="MobiDB-lite"/>
    </source>
</evidence>
<dbReference type="STRING" id="4072.A0A2G2Y648"/>
<dbReference type="PROSITE" id="PS50222">
    <property type="entry name" value="EF_HAND_2"/>
    <property type="match status" value="1"/>
</dbReference>
<evidence type="ECO:0000259" key="3">
    <source>
        <dbReference type="PROSITE" id="PS50222"/>
    </source>
</evidence>
<proteinExistence type="predicted"/>
<dbReference type="AlphaFoldDB" id="A0A2G2Y648"/>
<dbReference type="CDD" id="cd00051">
    <property type="entry name" value="EFh"/>
    <property type="match status" value="1"/>
</dbReference>
<dbReference type="InterPro" id="IPR002048">
    <property type="entry name" value="EF_hand_dom"/>
</dbReference>
<dbReference type="PROSITE" id="PS00018">
    <property type="entry name" value="EF_HAND_1"/>
    <property type="match status" value="1"/>
</dbReference>
<keyword evidence="1" id="KW-0106">Calcium</keyword>
<comment type="caution">
    <text evidence="4">The sequence shown here is derived from an EMBL/GenBank/DDBJ whole genome shotgun (WGS) entry which is preliminary data.</text>
</comment>
<dbReference type="InterPro" id="IPR011992">
    <property type="entry name" value="EF-hand-dom_pair"/>
</dbReference>
<protein>
    <recommendedName>
        <fullName evidence="3">EF-hand domain-containing protein</fullName>
    </recommendedName>
</protein>
<reference evidence="4 5" key="1">
    <citation type="journal article" date="2014" name="Nat. Genet.">
        <title>Genome sequence of the hot pepper provides insights into the evolution of pungency in Capsicum species.</title>
        <authorList>
            <person name="Kim S."/>
            <person name="Park M."/>
            <person name="Yeom S.I."/>
            <person name="Kim Y.M."/>
            <person name="Lee J.M."/>
            <person name="Lee H.A."/>
            <person name="Seo E."/>
            <person name="Choi J."/>
            <person name="Cheong K."/>
            <person name="Kim K.T."/>
            <person name="Jung K."/>
            <person name="Lee G.W."/>
            <person name="Oh S.K."/>
            <person name="Bae C."/>
            <person name="Kim S.B."/>
            <person name="Lee H.Y."/>
            <person name="Kim S.Y."/>
            <person name="Kim M.S."/>
            <person name="Kang B.C."/>
            <person name="Jo Y.D."/>
            <person name="Yang H.B."/>
            <person name="Jeong H.J."/>
            <person name="Kang W.H."/>
            <person name="Kwon J.K."/>
            <person name="Shin C."/>
            <person name="Lim J.Y."/>
            <person name="Park J.H."/>
            <person name="Huh J.H."/>
            <person name="Kim J.S."/>
            <person name="Kim B.D."/>
            <person name="Cohen O."/>
            <person name="Paran I."/>
            <person name="Suh M.C."/>
            <person name="Lee S.B."/>
            <person name="Kim Y.K."/>
            <person name="Shin Y."/>
            <person name="Noh S.J."/>
            <person name="Park J."/>
            <person name="Seo Y.S."/>
            <person name="Kwon S.Y."/>
            <person name="Kim H.A."/>
            <person name="Park J.M."/>
            <person name="Kim H.J."/>
            <person name="Choi S.B."/>
            <person name="Bosland P.W."/>
            <person name="Reeves G."/>
            <person name="Jo S.H."/>
            <person name="Lee B.W."/>
            <person name="Cho H.T."/>
            <person name="Choi H.S."/>
            <person name="Lee M.S."/>
            <person name="Yu Y."/>
            <person name="Do Choi Y."/>
            <person name="Park B.S."/>
            <person name="van Deynze A."/>
            <person name="Ashrafi H."/>
            <person name="Hill T."/>
            <person name="Kim W.T."/>
            <person name="Pai H.S."/>
            <person name="Ahn H.K."/>
            <person name="Yeam I."/>
            <person name="Giovannoni J.J."/>
            <person name="Rose J.K."/>
            <person name="Sorensen I."/>
            <person name="Lee S.J."/>
            <person name="Kim R.W."/>
            <person name="Choi I.Y."/>
            <person name="Choi B.S."/>
            <person name="Lim J.S."/>
            <person name="Lee Y.H."/>
            <person name="Choi D."/>
        </authorList>
    </citation>
    <scope>NUCLEOTIDE SEQUENCE [LARGE SCALE GENOMIC DNA]</scope>
    <source>
        <strain evidence="5">cv. CM334</strain>
    </source>
</reference>
<name>A0A2G2Y648_CAPAN</name>
<dbReference type="Gene3D" id="1.10.238.10">
    <property type="entry name" value="EF-hand"/>
    <property type="match status" value="1"/>
</dbReference>
<dbReference type="PANTHER" id="PTHR47592:SF27">
    <property type="entry name" value="OS08G0421700 PROTEIN"/>
    <property type="match status" value="1"/>
</dbReference>
<dbReference type="SUPFAM" id="SSF47473">
    <property type="entry name" value="EF-hand"/>
    <property type="match status" value="1"/>
</dbReference>
<evidence type="ECO:0000313" key="5">
    <source>
        <dbReference type="Proteomes" id="UP000222542"/>
    </source>
</evidence>
<dbReference type="Pfam" id="PF14223">
    <property type="entry name" value="Retrotran_gag_2"/>
    <property type="match status" value="1"/>
</dbReference>